<feature type="domain" description="HTH luxR-type" evidence="3">
    <location>
        <begin position="338"/>
        <end position="401"/>
    </location>
</feature>
<keyword evidence="2" id="KW-0804">Transcription</keyword>
<dbReference type="Pfam" id="PF00196">
    <property type="entry name" value="GerE"/>
    <property type="match status" value="1"/>
</dbReference>
<dbReference type="SMART" id="SM00421">
    <property type="entry name" value="HTH_LUXR"/>
    <property type="match status" value="1"/>
</dbReference>
<keyword evidence="1" id="KW-0805">Transcription regulation</keyword>
<dbReference type="EMBL" id="WJIE01000016">
    <property type="protein sequence ID" value="MRG97223.1"/>
    <property type="molecule type" value="Genomic_DNA"/>
</dbReference>
<evidence type="ECO:0000256" key="1">
    <source>
        <dbReference type="ARBA" id="ARBA00023015"/>
    </source>
</evidence>
<dbReference type="OrthoDB" id="5486937at2"/>
<evidence type="ECO:0000259" key="3">
    <source>
        <dbReference type="PROSITE" id="PS50043"/>
    </source>
</evidence>
<dbReference type="SUPFAM" id="SSF55781">
    <property type="entry name" value="GAF domain-like"/>
    <property type="match status" value="1"/>
</dbReference>
<dbReference type="GO" id="GO:0006355">
    <property type="term" value="P:regulation of DNA-templated transcription"/>
    <property type="evidence" value="ECO:0007669"/>
    <property type="project" value="InterPro"/>
</dbReference>
<sequence length="401" mass="44488">MVSEASAGLARGALVAPRGRAERTGFEGPRRRRTLNRGPRGFIMARMRGPPDLTQHEQGLMFDLVAELGGSLDLHEVLGRAYGLLSRLVPADHGALCVSRPEGQAVYDWAVAEMPEGFFQGYGEMVPHDFVRIAVAERPNEVLRDTEMLPRVAMERSYLYNHCRDIGMRLEHVMAVMLREDPSWHGGLILYRDKRIPFSDRERAILQELPRYFTNAVKNCRSFGAMAKRASLLDGILSGLGHEAIVFGPSGAEIARTASAEKMLEAWFKPTEFEGALPAPLAARLASMVKQKPALPPDPFWRSGAHAELKVSIQTLPSFSGGSFVMVLEEVPQLVPVPAAWLKVLTAAELKVAERVCWDNALIASELGITELTVKKHFSHIFDKLGIPNRAALIHMAWRQR</sequence>
<gene>
    <name evidence="4" type="ORF">GF068_35650</name>
</gene>
<evidence type="ECO:0000256" key="2">
    <source>
        <dbReference type="ARBA" id="ARBA00023163"/>
    </source>
</evidence>
<dbReference type="Gene3D" id="3.30.450.40">
    <property type="match status" value="1"/>
</dbReference>
<protein>
    <submittedName>
        <fullName evidence="4">LuxR family transcriptional regulator</fullName>
    </submittedName>
</protein>
<dbReference type="InterPro" id="IPR000792">
    <property type="entry name" value="Tscrpt_reg_LuxR_C"/>
</dbReference>
<dbReference type="GO" id="GO:0003677">
    <property type="term" value="F:DNA binding"/>
    <property type="evidence" value="ECO:0007669"/>
    <property type="project" value="InterPro"/>
</dbReference>
<name>A0A6N7PZ06_9BACT</name>
<dbReference type="SUPFAM" id="SSF46894">
    <property type="entry name" value="C-terminal effector domain of the bipartite response regulators"/>
    <property type="match status" value="1"/>
</dbReference>
<dbReference type="Gene3D" id="1.10.10.10">
    <property type="entry name" value="Winged helix-like DNA-binding domain superfamily/Winged helix DNA-binding domain"/>
    <property type="match status" value="1"/>
</dbReference>
<accession>A0A6N7PZ06</accession>
<dbReference type="InterPro" id="IPR029016">
    <property type="entry name" value="GAF-like_dom_sf"/>
</dbReference>
<dbReference type="Proteomes" id="UP000440224">
    <property type="component" value="Unassembled WGS sequence"/>
</dbReference>
<dbReference type="CDD" id="cd06170">
    <property type="entry name" value="LuxR_C_like"/>
    <property type="match status" value="1"/>
</dbReference>
<evidence type="ECO:0000313" key="4">
    <source>
        <dbReference type="EMBL" id="MRG97223.1"/>
    </source>
</evidence>
<evidence type="ECO:0000313" key="5">
    <source>
        <dbReference type="Proteomes" id="UP000440224"/>
    </source>
</evidence>
<dbReference type="InterPro" id="IPR036388">
    <property type="entry name" value="WH-like_DNA-bd_sf"/>
</dbReference>
<comment type="caution">
    <text evidence="4">The sequence shown here is derived from an EMBL/GenBank/DDBJ whole genome shotgun (WGS) entry which is preliminary data.</text>
</comment>
<proteinExistence type="predicted"/>
<dbReference type="AlphaFoldDB" id="A0A6N7PZ06"/>
<dbReference type="InterPro" id="IPR016032">
    <property type="entry name" value="Sig_transdc_resp-reg_C-effctor"/>
</dbReference>
<organism evidence="4 5">
    <name type="scientific">Polyangium spumosum</name>
    <dbReference type="NCBI Taxonomy" id="889282"/>
    <lineage>
        <taxon>Bacteria</taxon>
        <taxon>Pseudomonadati</taxon>
        <taxon>Myxococcota</taxon>
        <taxon>Polyangia</taxon>
        <taxon>Polyangiales</taxon>
        <taxon>Polyangiaceae</taxon>
        <taxon>Polyangium</taxon>
    </lineage>
</organism>
<keyword evidence="5" id="KW-1185">Reference proteome</keyword>
<reference evidence="4 5" key="1">
    <citation type="submission" date="2019-10" db="EMBL/GenBank/DDBJ databases">
        <title>A soil myxobacterium in the family Polyangiaceae.</title>
        <authorList>
            <person name="Li Y."/>
            <person name="Wang J."/>
        </authorList>
    </citation>
    <scope>NUCLEOTIDE SEQUENCE [LARGE SCALE GENOMIC DNA]</scope>
    <source>
        <strain evidence="4 5">DSM 14734</strain>
    </source>
</reference>
<dbReference type="PROSITE" id="PS50043">
    <property type="entry name" value="HTH_LUXR_2"/>
    <property type="match status" value="1"/>
</dbReference>